<feature type="region of interest" description="Disordered" evidence="1">
    <location>
        <begin position="211"/>
        <end position="232"/>
    </location>
</feature>
<evidence type="ECO:0008006" key="4">
    <source>
        <dbReference type="Google" id="ProtNLM"/>
    </source>
</evidence>
<organism evidence="2 3">
    <name type="scientific">Prorocentrum cordatum</name>
    <dbReference type="NCBI Taxonomy" id="2364126"/>
    <lineage>
        <taxon>Eukaryota</taxon>
        <taxon>Sar</taxon>
        <taxon>Alveolata</taxon>
        <taxon>Dinophyceae</taxon>
        <taxon>Prorocentrales</taxon>
        <taxon>Prorocentraceae</taxon>
        <taxon>Prorocentrum</taxon>
    </lineage>
</organism>
<sequence>MEGMADRIRLLVPTSNIHDLAALALLLNIVITVIHTHSLDAWEVLAQVLTRRAVMRYDNLIGKGAGHAFFDDVPEQREEAMAVSRELNYAAQFSEAFFQALWYTHAQRSAQAPVEVDFAELLPAFSGTLRNYETLQAALDVLTYSPLGRNGQSFSLPRATAAPPREAVVLVVTVVGAWADVGVVTFWRACCATARPPSGFSCSATRWASATGGACSGRRGRPRRGWRRRPASTTWTSSRTRACGRTWRGCRRGAPRRT</sequence>
<evidence type="ECO:0000313" key="3">
    <source>
        <dbReference type="Proteomes" id="UP001189429"/>
    </source>
</evidence>
<accession>A0ABN9VS57</accession>
<reference evidence="2" key="1">
    <citation type="submission" date="2023-10" db="EMBL/GenBank/DDBJ databases">
        <authorList>
            <person name="Chen Y."/>
            <person name="Shah S."/>
            <person name="Dougan E. K."/>
            <person name="Thang M."/>
            <person name="Chan C."/>
        </authorList>
    </citation>
    <scope>NUCLEOTIDE SEQUENCE [LARGE SCALE GENOMIC DNA]</scope>
</reference>
<name>A0ABN9VS57_9DINO</name>
<dbReference type="EMBL" id="CAUYUJ010017616">
    <property type="protein sequence ID" value="CAK0876312.1"/>
    <property type="molecule type" value="Genomic_DNA"/>
</dbReference>
<gene>
    <name evidence="2" type="ORF">PCOR1329_LOCUS60735</name>
</gene>
<dbReference type="Proteomes" id="UP001189429">
    <property type="component" value="Unassembled WGS sequence"/>
</dbReference>
<proteinExistence type="predicted"/>
<comment type="caution">
    <text evidence="2">The sequence shown here is derived from an EMBL/GenBank/DDBJ whole genome shotgun (WGS) entry which is preliminary data.</text>
</comment>
<keyword evidence="3" id="KW-1185">Reference proteome</keyword>
<protein>
    <recommendedName>
        <fullName evidence="4">Phospholipase B-like</fullName>
    </recommendedName>
</protein>
<evidence type="ECO:0000313" key="2">
    <source>
        <dbReference type="EMBL" id="CAK0876312.1"/>
    </source>
</evidence>
<evidence type="ECO:0000256" key="1">
    <source>
        <dbReference type="SAM" id="MobiDB-lite"/>
    </source>
</evidence>
<feature type="compositionally biased region" description="Basic residues" evidence="1">
    <location>
        <begin position="218"/>
        <end position="230"/>
    </location>
</feature>